<dbReference type="SUPFAM" id="SSF89946">
    <property type="entry name" value="Hypothetical protein VC0424"/>
    <property type="match status" value="1"/>
</dbReference>
<dbReference type="Proteomes" id="UP001195903">
    <property type="component" value="Unassembled WGS sequence"/>
</dbReference>
<dbReference type="Gene3D" id="3.30.70.970">
    <property type="entry name" value="RraB-like"/>
    <property type="match status" value="1"/>
</dbReference>
<gene>
    <name evidence="2" type="ORF">KJI95_01280</name>
</gene>
<reference evidence="2 3" key="1">
    <citation type="submission" date="2021-05" db="EMBL/GenBank/DDBJ databases">
        <title>Shewanella sp. JM162201.</title>
        <authorList>
            <person name="Xu S."/>
            <person name="Li A."/>
        </authorList>
    </citation>
    <scope>NUCLEOTIDE SEQUENCE [LARGE SCALE GENOMIC DNA]</scope>
    <source>
        <strain evidence="2 3">JM162201</strain>
    </source>
</reference>
<dbReference type="EMBL" id="JAHEPS010000001">
    <property type="protein sequence ID" value="MBT1443162.1"/>
    <property type="molecule type" value="Genomic_DNA"/>
</dbReference>
<name>A0ABS5V075_9GAMM</name>
<dbReference type="RefSeq" id="WP_214505360.1">
    <property type="nucleotide sequence ID" value="NZ_JAHEPS010000001.1"/>
</dbReference>
<comment type="caution">
    <text evidence="2">The sequence shown here is derived from an EMBL/GenBank/DDBJ whole genome shotgun (WGS) entry which is preliminary data.</text>
</comment>
<keyword evidence="3" id="KW-1185">Reference proteome</keyword>
<feature type="domain" description="Regulator of ribonuclease activity B" evidence="1">
    <location>
        <begin position="6"/>
        <end position="105"/>
    </location>
</feature>
<evidence type="ECO:0000259" key="1">
    <source>
        <dbReference type="Pfam" id="PF06877"/>
    </source>
</evidence>
<dbReference type="InterPro" id="IPR036701">
    <property type="entry name" value="RraB-like_sf"/>
</dbReference>
<dbReference type="Pfam" id="PF06877">
    <property type="entry name" value="RraB"/>
    <property type="match status" value="1"/>
</dbReference>
<organism evidence="2 3">
    <name type="scientific">Shewanella jiangmenensis</name>
    <dbReference type="NCBI Taxonomy" id="2837387"/>
    <lineage>
        <taxon>Bacteria</taxon>
        <taxon>Pseudomonadati</taxon>
        <taxon>Pseudomonadota</taxon>
        <taxon>Gammaproteobacteria</taxon>
        <taxon>Alteromonadales</taxon>
        <taxon>Shewanellaceae</taxon>
        <taxon>Shewanella</taxon>
    </lineage>
</organism>
<sequence length="134" mass="15286">MQFPDDDNGQMLKAMQDAGIDLTKSLDVDFFLVFEDQRDAESALEDMAGKDTDGELELNFNEELEKWELIVCINMVPDYEALVAKEVELNSFAAQFDGQSDGWGVMQHQEGDDEFMDDDDHDHDHHECSAHCNH</sequence>
<proteinExistence type="predicted"/>
<dbReference type="InterPro" id="IPR009671">
    <property type="entry name" value="RraB_dom"/>
</dbReference>
<accession>A0ABS5V075</accession>
<evidence type="ECO:0000313" key="3">
    <source>
        <dbReference type="Proteomes" id="UP001195903"/>
    </source>
</evidence>
<protein>
    <submittedName>
        <fullName evidence="2">Ribonuclease E inhibitor RraB</fullName>
    </submittedName>
</protein>
<evidence type="ECO:0000313" key="2">
    <source>
        <dbReference type="EMBL" id="MBT1443162.1"/>
    </source>
</evidence>